<dbReference type="Proteomes" id="UP000236544">
    <property type="component" value="Unassembled WGS sequence"/>
</dbReference>
<dbReference type="AlphaFoldDB" id="A0A0P1KM80"/>
<proteinExistence type="predicted"/>
<evidence type="ECO:0000313" key="2">
    <source>
        <dbReference type="EMBL" id="CUS20160.1"/>
    </source>
</evidence>
<sequence>MKLSALIPVFCASVASGMCIVRFDEDFPLPVDTTQPVGDFMCNHEELWLHKFDNGTLALESVLDNSIAQIIPADSVFAETADDLGFVQTSDDNELMWTAA</sequence>
<keyword evidence="3" id="KW-1185">Reference proteome</keyword>
<dbReference type="OrthoDB" id="10297058at2759"/>
<keyword evidence="1" id="KW-0732">Signal</keyword>
<name>A0A0P1KM80_9SACH</name>
<evidence type="ECO:0000256" key="1">
    <source>
        <dbReference type="SAM" id="SignalP"/>
    </source>
</evidence>
<organism evidence="2 3">
    <name type="scientific">Lachancea quebecensis</name>
    <dbReference type="NCBI Taxonomy" id="1654605"/>
    <lineage>
        <taxon>Eukaryota</taxon>
        <taxon>Fungi</taxon>
        <taxon>Dikarya</taxon>
        <taxon>Ascomycota</taxon>
        <taxon>Saccharomycotina</taxon>
        <taxon>Saccharomycetes</taxon>
        <taxon>Saccharomycetales</taxon>
        <taxon>Saccharomycetaceae</taxon>
        <taxon>Lachancea</taxon>
    </lineage>
</organism>
<feature type="signal peptide" evidence="1">
    <location>
        <begin position="1"/>
        <end position="17"/>
    </location>
</feature>
<reference evidence="3" key="1">
    <citation type="submission" date="2015-10" db="EMBL/GenBank/DDBJ databases">
        <authorList>
            <person name="Devillers H."/>
        </authorList>
    </citation>
    <scope>NUCLEOTIDE SEQUENCE [LARGE SCALE GENOMIC DNA]</scope>
</reference>
<protein>
    <submittedName>
        <fullName evidence="2">LAQU0S01e00320g1_1</fullName>
    </submittedName>
</protein>
<feature type="chain" id="PRO_5006066437" evidence="1">
    <location>
        <begin position="18"/>
        <end position="100"/>
    </location>
</feature>
<dbReference type="EMBL" id="LN890560">
    <property type="protein sequence ID" value="CUS20160.1"/>
    <property type="molecule type" value="Genomic_DNA"/>
</dbReference>
<evidence type="ECO:0000313" key="3">
    <source>
        <dbReference type="Proteomes" id="UP000236544"/>
    </source>
</evidence>
<accession>A0A0P1KM80</accession>
<gene>
    <name evidence="2" type="ORF">LAQU0_S01e00320g</name>
</gene>